<dbReference type="Proteomes" id="UP000268093">
    <property type="component" value="Unassembled WGS sequence"/>
</dbReference>
<evidence type="ECO:0000313" key="7">
    <source>
        <dbReference type="Proteomes" id="UP000268093"/>
    </source>
</evidence>
<sequence length="402" mass="44719">MSNSKKRARFESTTETPKPSSDDARAAKKVAKGPNSLLDSILPTKSLTKKVTDEDFRIVVGCYERILYGIDAYWEKPEGESVTPKLRLEPIFIFPAHSGCIKTVAIGGPFLASGSTDEIIKLYDVKRRKELGFLLGQHQGSITCLRFYGKSHMLSASDDGALCIWRSKDWECLKTMKGHTARVNSVAVHPTGKIALSVSADKTVRLWNLMTGRKASVNKLTKEGELVVWNTAGDQYAIMFDRDVSIYNVEDAKIRKTIQLKSRFLSMQYYRRDADGREFLVTGSEDRVVRIWDTEKGECIASLKGHKNRIKSFDIIHSTPRHTTTPYTILISISSDGAIKVWDLDAAITAGGEDCDPLTEYNTGSRLTCVAVTLGFNLKGAAEEAEEEEEEDGDEGAEEEDK</sequence>
<dbReference type="OrthoDB" id="308449at2759"/>
<dbReference type="PROSITE" id="PS50294">
    <property type="entry name" value="WD_REPEATS_REGION"/>
    <property type="match status" value="1"/>
</dbReference>
<evidence type="ECO:0000313" key="6">
    <source>
        <dbReference type="EMBL" id="RUP51371.1"/>
    </source>
</evidence>
<feature type="region of interest" description="Disordered" evidence="5">
    <location>
        <begin position="380"/>
        <end position="402"/>
    </location>
</feature>
<evidence type="ECO:0000256" key="5">
    <source>
        <dbReference type="SAM" id="MobiDB-lite"/>
    </source>
</evidence>
<feature type="repeat" description="WD" evidence="4">
    <location>
        <begin position="279"/>
        <end position="302"/>
    </location>
</feature>
<name>A0A433DKQ3_9FUNG</name>
<proteinExistence type="predicted"/>
<evidence type="ECO:0000256" key="4">
    <source>
        <dbReference type="PROSITE-ProRule" id="PRU00221"/>
    </source>
</evidence>
<dbReference type="SMART" id="SM00320">
    <property type="entry name" value="WD40"/>
    <property type="match status" value="5"/>
</dbReference>
<organism evidence="6 7">
    <name type="scientific">Jimgerdemannia flammicorona</name>
    <dbReference type="NCBI Taxonomy" id="994334"/>
    <lineage>
        <taxon>Eukaryota</taxon>
        <taxon>Fungi</taxon>
        <taxon>Fungi incertae sedis</taxon>
        <taxon>Mucoromycota</taxon>
        <taxon>Mucoromycotina</taxon>
        <taxon>Endogonomycetes</taxon>
        <taxon>Endogonales</taxon>
        <taxon>Endogonaceae</taxon>
        <taxon>Jimgerdemannia</taxon>
    </lineage>
</organism>
<dbReference type="PROSITE" id="PS50082">
    <property type="entry name" value="WD_REPEATS_2"/>
    <property type="match status" value="3"/>
</dbReference>
<keyword evidence="1" id="KW-0690">Ribosome biogenesis</keyword>
<feature type="compositionally biased region" description="Acidic residues" evidence="5">
    <location>
        <begin position="383"/>
        <end position="402"/>
    </location>
</feature>
<dbReference type="PRINTS" id="PR00320">
    <property type="entry name" value="GPROTEINBRPT"/>
</dbReference>
<keyword evidence="2 4" id="KW-0853">WD repeat</keyword>
<feature type="repeat" description="WD" evidence="4">
    <location>
        <begin position="176"/>
        <end position="217"/>
    </location>
</feature>
<dbReference type="InterPro" id="IPR036322">
    <property type="entry name" value="WD40_repeat_dom_sf"/>
</dbReference>
<dbReference type="InterPro" id="IPR020472">
    <property type="entry name" value="WD40_PAC1"/>
</dbReference>
<dbReference type="Gene3D" id="2.130.10.10">
    <property type="entry name" value="YVTN repeat-like/Quinoprotein amine dehydrogenase"/>
    <property type="match status" value="2"/>
</dbReference>
<dbReference type="InterPro" id="IPR001680">
    <property type="entry name" value="WD40_rpt"/>
</dbReference>
<evidence type="ECO:0000256" key="2">
    <source>
        <dbReference type="ARBA" id="ARBA00022574"/>
    </source>
</evidence>
<keyword evidence="3" id="KW-0677">Repeat</keyword>
<accession>A0A433DKQ3</accession>
<dbReference type="AlphaFoldDB" id="A0A433DKQ3"/>
<dbReference type="GO" id="GO:0042254">
    <property type="term" value="P:ribosome biogenesis"/>
    <property type="evidence" value="ECO:0007669"/>
    <property type="project" value="UniProtKB-KW"/>
</dbReference>
<dbReference type="InterPro" id="IPR051959">
    <property type="entry name" value="PAK1-Kinase_Regulator"/>
</dbReference>
<dbReference type="Pfam" id="PF00400">
    <property type="entry name" value="WD40"/>
    <property type="match status" value="5"/>
</dbReference>
<dbReference type="EMBL" id="RBNI01000764">
    <property type="protein sequence ID" value="RUP51371.1"/>
    <property type="molecule type" value="Genomic_DNA"/>
</dbReference>
<dbReference type="InterPro" id="IPR019775">
    <property type="entry name" value="WD40_repeat_CS"/>
</dbReference>
<evidence type="ECO:0000256" key="1">
    <source>
        <dbReference type="ARBA" id="ARBA00022517"/>
    </source>
</evidence>
<dbReference type="SUPFAM" id="SSF50978">
    <property type="entry name" value="WD40 repeat-like"/>
    <property type="match status" value="1"/>
</dbReference>
<protein>
    <submittedName>
        <fullName evidence="6">WD40-repeat-containing domain protein</fullName>
    </submittedName>
</protein>
<dbReference type="PANTHER" id="PTHR44675:SF1">
    <property type="entry name" value="P21-ACTIVATED PROTEIN KINASE-INTERACTING PROTEIN 1"/>
    <property type="match status" value="1"/>
</dbReference>
<feature type="region of interest" description="Disordered" evidence="5">
    <location>
        <begin position="1"/>
        <end position="32"/>
    </location>
</feature>
<gene>
    <name evidence="6" type="ORF">BC936DRAFT_148471</name>
</gene>
<reference evidence="6 7" key="1">
    <citation type="journal article" date="2018" name="New Phytol.">
        <title>Phylogenomics of Endogonaceae and evolution of mycorrhizas within Mucoromycota.</title>
        <authorList>
            <person name="Chang Y."/>
            <person name="Desiro A."/>
            <person name="Na H."/>
            <person name="Sandor L."/>
            <person name="Lipzen A."/>
            <person name="Clum A."/>
            <person name="Barry K."/>
            <person name="Grigoriev I.V."/>
            <person name="Martin F.M."/>
            <person name="Stajich J.E."/>
            <person name="Smith M.E."/>
            <person name="Bonito G."/>
            <person name="Spatafora J.W."/>
        </authorList>
    </citation>
    <scope>NUCLEOTIDE SEQUENCE [LARGE SCALE GENOMIC DNA]</scope>
    <source>
        <strain evidence="6 7">GMNB39</strain>
    </source>
</reference>
<comment type="caution">
    <text evidence="6">The sequence shown here is derived from an EMBL/GenBank/DDBJ whole genome shotgun (WGS) entry which is preliminary data.</text>
</comment>
<evidence type="ECO:0000256" key="3">
    <source>
        <dbReference type="ARBA" id="ARBA00022737"/>
    </source>
</evidence>
<keyword evidence="7" id="KW-1185">Reference proteome</keyword>
<dbReference type="PANTHER" id="PTHR44675">
    <property type="entry name" value="PAK1 INTERACTING PROTEIN 1"/>
    <property type="match status" value="1"/>
</dbReference>
<dbReference type="CDD" id="cd00200">
    <property type="entry name" value="WD40"/>
    <property type="match status" value="1"/>
</dbReference>
<dbReference type="PROSITE" id="PS00678">
    <property type="entry name" value="WD_REPEATS_1"/>
    <property type="match status" value="3"/>
</dbReference>
<dbReference type="InterPro" id="IPR015943">
    <property type="entry name" value="WD40/YVTN_repeat-like_dom_sf"/>
</dbReference>
<feature type="repeat" description="WD" evidence="4">
    <location>
        <begin position="135"/>
        <end position="175"/>
    </location>
</feature>